<feature type="modified residue" description="4-aspartylphosphate" evidence="1">
    <location>
        <position position="54"/>
    </location>
</feature>
<keyword evidence="1" id="KW-0597">Phosphoprotein</keyword>
<gene>
    <name evidence="3" type="ORF">Q2T41_15445</name>
</gene>
<dbReference type="RefSeq" id="WP_304436809.1">
    <property type="nucleotide sequence ID" value="NZ_JAUKUC010000001.1"/>
</dbReference>
<dbReference type="PROSITE" id="PS50110">
    <property type="entry name" value="RESPONSE_REGULATORY"/>
    <property type="match status" value="1"/>
</dbReference>
<dbReference type="InterPro" id="IPR001789">
    <property type="entry name" value="Sig_transdc_resp-reg_receiver"/>
</dbReference>
<keyword evidence="4" id="KW-1185">Reference proteome</keyword>
<reference evidence="3" key="2">
    <citation type="submission" date="2023-06" db="EMBL/GenBank/DDBJ databases">
        <authorList>
            <person name="Lucena T."/>
            <person name="Sun Q."/>
        </authorList>
    </citation>
    <scope>NUCLEOTIDE SEQUENCE</scope>
    <source>
        <strain evidence="3">CECT 8869</strain>
    </source>
</reference>
<evidence type="ECO:0000259" key="2">
    <source>
        <dbReference type="PROSITE" id="PS50110"/>
    </source>
</evidence>
<dbReference type="PANTHER" id="PTHR43228">
    <property type="entry name" value="TWO-COMPONENT RESPONSE REGULATOR"/>
    <property type="match status" value="1"/>
</dbReference>
<organism evidence="3 4">
    <name type="scientific">Maribacter confluentis</name>
    <dbReference type="NCBI Taxonomy" id="1656093"/>
    <lineage>
        <taxon>Bacteria</taxon>
        <taxon>Pseudomonadati</taxon>
        <taxon>Bacteroidota</taxon>
        <taxon>Flavobacteriia</taxon>
        <taxon>Flavobacteriales</taxon>
        <taxon>Flavobacteriaceae</taxon>
        <taxon>Maribacter</taxon>
    </lineage>
</organism>
<dbReference type="SMART" id="SM00448">
    <property type="entry name" value="REC"/>
    <property type="match status" value="1"/>
</dbReference>
<proteinExistence type="predicted"/>
<dbReference type="InterPro" id="IPR052048">
    <property type="entry name" value="ST_Response_Regulator"/>
</dbReference>
<dbReference type="Pfam" id="PF00072">
    <property type="entry name" value="Response_reg"/>
    <property type="match status" value="1"/>
</dbReference>
<protein>
    <submittedName>
        <fullName evidence="3">Response regulator</fullName>
    </submittedName>
</protein>
<evidence type="ECO:0000313" key="3">
    <source>
        <dbReference type="EMBL" id="MDO1514055.1"/>
    </source>
</evidence>
<comment type="caution">
    <text evidence="3">The sequence shown here is derived from an EMBL/GenBank/DDBJ whole genome shotgun (WGS) entry which is preliminary data.</text>
</comment>
<dbReference type="Gene3D" id="3.40.50.2300">
    <property type="match status" value="1"/>
</dbReference>
<accession>A0ABT8RT09</accession>
<dbReference type="SUPFAM" id="SSF52172">
    <property type="entry name" value="CheY-like"/>
    <property type="match status" value="1"/>
</dbReference>
<evidence type="ECO:0000313" key="4">
    <source>
        <dbReference type="Proteomes" id="UP001168579"/>
    </source>
</evidence>
<dbReference type="EMBL" id="JAUKUC010000001">
    <property type="protein sequence ID" value="MDO1514055.1"/>
    <property type="molecule type" value="Genomic_DNA"/>
</dbReference>
<evidence type="ECO:0000256" key="1">
    <source>
        <dbReference type="PROSITE-ProRule" id="PRU00169"/>
    </source>
</evidence>
<feature type="domain" description="Response regulatory" evidence="2">
    <location>
        <begin position="3"/>
        <end position="122"/>
    </location>
</feature>
<dbReference type="PANTHER" id="PTHR43228:SF1">
    <property type="entry name" value="TWO-COMPONENT RESPONSE REGULATOR ARR22"/>
    <property type="match status" value="1"/>
</dbReference>
<dbReference type="Proteomes" id="UP001168579">
    <property type="component" value="Unassembled WGS sequence"/>
</dbReference>
<dbReference type="InterPro" id="IPR011006">
    <property type="entry name" value="CheY-like_superfamily"/>
</dbReference>
<reference evidence="3" key="1">
    <citation type="journal article" date="2014" name="Int. J. Syst. Evol. Microbiol.">
        <title>Complete genome of a new Firmicutes species belonging to the dominant human colonic microbiota ('Ruminococcus bicirculans') reveals two chromosomes and a selective capacity to utilize plant glucans.</title>
        <authorList>
            <consortium name="NISC Comparative Sequencing Program"/>
            <person name="Wegmann U."/>
            <person name="Louis P."/>
            <person name="Goesmann A."/>
            <person name="Henrissat B."/>
            <person name="Duncan S.H."/>
            <person name="Flint H.J."/>
        </authorList>
    </citation>
    <scope>NUCLEOTIDE SEQUENCE</scope>
    <source>
        <strain evidence="3">CECT 8869</strain>
    </source>
</reference>
<name>A0ABT8RT09_9FLAO</name>
<sequence>MIKILIIEDDEITNFISKSTLEKFGFKNISVALNGQEGLDFLRSNMCPDIILLDVNMPVLDGWDFLEAKERENLCPNVPIIITTSSGRPEDRIMAATYDNVMNYMEKPIDFNALNIILKDIQAKKIKRTKKASL</sequence>